<organism evidence="2 3">
    <name type="scientific">Brugia timori</name>
    <dbReference type="NCBI Taxonomy" id="42155"/>
    <lineage>
        <taxon>Eukaryota</taxon>
        <taxon>Metazoa</taxon>
        <taxon>Ecdysozoa</taxon>
        <taxon>Nematoda</taxon>
        <taxon>Chromadorea</taxon>
        <taxon>Rhabditida</taxon>
        <taxon>Spirurina</taxon>
        <taxon>Spiruromorpha</taxon>
        <taxon>Filarioidea</taxon>
        <taxon>Onchocercidae</taxon>
        <taxon>Brugia</taxon>
    </lineage>
</organism>
<dbReference type="AlphaFoldDB" id="A0A3P7UGL6"/>
<protein>
    <recommendedName>
        <fullName evidence="1">Mon2/Sec7/BIG1-like dimerisation and cyclophilin-binding domain-containing protein</fullName>
    </recommendedName>
</protein>
<evidence type="ECO:0000313" key="3">
    <source>
        <dbReference type="Proteomes" id="UP000280834"/>
    </source>
</evidence>
<accession>A0A3P7UGL6</accession>
<feature type="domain" description="Mon2/Sec7/BIG1-like dimerisation and cyclophilin-binding" evidence="1">
    <location>
        <begin position="37"/>
        <end position="161"/>
    </location>
</feature>
<dbReference type="InterPro" id="IPR032629">
    <property type="entry name" value="DCB_dom"/>
</dbReference>
<sequence>MLETKNAFDMNNELRKAAVMFLRNAIGRILADRDIKRKEHAQLRKACEQAIEELDTDRIDEGQGTTTNVLPSKGQYIYADRYFLPFDLACHSRLPRIVIIALDCLQKLIAYGHLVGNGIDVANPDRLLIDRIVEAICSPFYGPNTDEGVQLQILKVMNHLLIILL</sequence>
<evidence type="ECO:0000313" key="2">
    <source>
        <dbReference type="EMBL" id="VDO33756.1"/>
    </source>
</evidence>
<dbReference type="Pfam" id="PF16213">
    <property type="entry name" value="DCB"/>
    <property type="match status" value="1"/>
</dbReference>
<keyword evidence="3" id="KW-1185">Reference proteome</keyword>
<evidence type="ECO:0000259" key="1">
    <source>
        <dbReference type="Pfam" id="PF16213"/>
    </source>
</evidence>
<dbReference type="Proteomes" id="UP000280834">
    <property type="component" value="Unassembled WGS sequence"/>
</dbReference>
<dbReference type="EMBL" id="UZAG01017257">
    <property type="protein sequence ID" value="VDO33756.1"/>
    <property type="molecule type" value="Genomic_DNA"/>
</dbReference>
<reference evidence="2 3" key="1">
    <citation type="submission" date="2018-11" db="EMBL/GenBank/DDBJ databases">
        <authorList>
            <consortium name="Pathogen Informatics"/>
        </authorList>
    </citation>
    <scope>NUCLEOTIDE SEQUENCE [LARGE SCALE GENOMIC DNA]</scope>
</reference>
<gene>
    <name evidence="2" type="ORF">BTMF_LOCUS9949</name>
</gene>
<proteinExistence type="predicted"/>
<name>A0A3P7UGL6_9BILA</name>